<keyword evidence="2" id="KW-0946">Virion</keyword>
<dbReference type="Proteomes" id="UP000273561">
    <property type="component" value="Segment"/>
</dbReference>
<dbReference type="GO" id="GO:0005198">
    <property type="term" value="F:structural molecule activity"/>
    <property type="evidence" value="ECO:0007669"/>
    <property type="project" value="InterPro"/>
</dbReference>
<dbReference type="GO" id="GO:0019028">
    <property type="term" value="C:viral capsid"/>
    <property type="evidence" value="ECO:0007669"/>
    <property type="project" value="UniProtKB-KW"/>
</dbReference>
<dbReference type="InterPro" id="IPR000937">
    <property type="entry name" value="Capsid_prot_S-dom_vir"/>
</dbReference>
<evidence type="ECO:0000259" key="3">
    <source>
        <dbReference type="Pfam" id="PF00729"/>
    </source>
</evidence>
<dbReference type="Pfam" id="PF00729">
    <property type="entry name" value="Viral_coat"/>
    <property type="match status" value="1"/>
</dbReference>
<evidence type="ECO:0000256" key="2">
    <source>
        <dbReference type="ARBA" id="ARBA00022561"/>
    </source>
</evidence>
<feature type="domain" description="Icosahedral viral capsid protein S" evidence="3">
    <location>
        <begin position="152"/>
        <end position="336"/>
    </location>
</feature>
<organism evidence="4 5">
    <name type="scientific">Idotea virus IWaV278</name>
    <dbReference type="NCBI Taxonomy" id="2058759"/>
    <lineage>
        <taxon>Viruses</taxon>
        <taxon>Cruciviruses</taxon>
    </lineage>
</organism>
<dbReference type="EMBL" id="MG023125">
    <property type="protein sequence ID" value="AUF34965.1"/>
    <property type="molecule type" value="Genomic_DNA"/>
</dbReference>
<dbReference type="SUPFAM" id="SSF88633">
    <property type="entry name" value="Positive stranded ssRNA viruses"/>
    <property type="match status" value="1"/>
</dbReference>
<sequence>MSKKRKTVTGGGSRRSTGVPYWQMKAARQYRDDYMAEYPRGSAASKAMWGDDYKSASKRQRYLRNAMRFKGKGKYSAKNFGRDALRYGGAALGGGIGYMTGGLAGAGAMAQRGYDTGADLSRFVGFGEYKGANQLIAGPEQNMSITVNREHRSGDIVFANTEFVQNVYAGVTSGPSTSKFQTQAFSLNPGLGETFPFLSQIAQNFELFEFEGLMFEYKPTSGEFGTTSSNSLGKVVMCTNYDPEAPEFQNSVQMENYDYANSTKPSRGAIHGVETHPDQRATKLMYVRTGDANKSKLFTDLGTLHLATEGVPFGGDGQQKALIGELWVTYKVRLSRSQLYSSVLGNNVITSYQSGTSDSGVWTGTKQFDSNTWDMSLTNVSQGVFKFTLPEDVDDGSFLVTISNSSTGTHTMSPLEFTLENCKFTKTPVAIAPPPSQVQGWNRTYLMKVDAQSALNICSFQFDDPDSNWPNGSWQVGITQVSDKLYDEWAAFSGELPA</sequence>
<keyword evidence="2" id="KW-0167">Capsid protein</keyword>
<reference evidence="4 5" key="1">
    <citation type="journal article" date="2017" name="Viruses">
        <title>Distribution and Inferred Evolutionary Characteristics of a Chimeric ssDNA Virus Associated with Intertidal Marine Isopods.</title>
        <authorList>
            <person name="Bistolas K.S.I."/>
            <person name="Besemer R.M."/>
            <person name="Rudstam L.G."/>
            <person name="Hewson I."/>
        </authorList>
    </citation>
    <scope>NUCLEOTIDE SEQUENCE [LARGE SCALE GENOMIC DNA]</scope>
    <source>
        <strain evidence="4">IWaV278</strain>
    </source>
</reference>
<accession>A0A2H4YQ33</accession>
<protein>
    <submittedName>
        <fullName evidence="4">Putative capsid protein</fullName>
    </submittedName>
</protein>
<evidence type="ECO:0000313" key="5">
    <source>
        <dbReference type="Proteomes" id="UP000273561"/>
    </source>
</evidence>
<evidence type="ECO:0000256" key="1">
    <source>
        <dbReference type="ARBA" id="ARBA00007446"/>
    </source>
</evidence>
<comment type="similarity">
    <text evidence="1">Belongs to the icosahedral plant coat protein family.</text>
</comment>
<dbReference type="Gene3D" id="2.60.120.20">
    <property type="match status" value="1"/>
</dbReference>
<proteinExistence type="inferred from homology"/>
<evidence type="ECO:0000313" key="4">
    <source>
        <dbReference type="EMBL" id="AUF34965.1"/>
    </source>
</evidence>
<dbReference type="InterPro" id="IPR029053">
    <property type="entry name" value="Viral_coat"/>
</dbReference>
<name>A0A2H4YQ33_9VIRU</name>